<organism evidence="13 14">
    <name type="scientific">Oryzias melastigma</name>
    <name type="common">Marine medaka</name>
    <dbReference type="NCBI Taxonomy" id="30732"/>
    <lineage>
        <taxon>Eukaryota</taxon>
        <taxon>Metazoa</taxon>
        <taxon>Chordata</taxon>
        <taxon>Craniata</taxon>
        <taxon>Vertebrata</taxon>
        <taxon>Euteleostomi</taxon>
        <taxon>Actinopterygii</taxon>
        <taxon>Neopterygii</taxon>
        <taxon>Teleostei</taxon>
        <taxon>Neoteleostei</taxon>
        <taxon>Acanthomorphata</taxon>
        <taxon>Ovalentaria</taxon>
        <taxon>Atherinomorphae</taxon>
        <taxon>Beloniformes</taxon>
        <taxon>Adrianichthyidae</taxon>
        <taxon>Oryziinae</taxon>
        <taxon>Oryzias</taxon>
    </lineage>
</organism>
<dbReference type="STRING" id="30732.ENSOMEP00000032608"/>
<keyword evidence="9" id="KW-0539">Nucleus</keyword>
<feature type="region of interest" description="Disordered" evidence="10">
    <location>
        <begin position="521"/>
        <end position="557"/>
    </location>
</feature>
<evidence type="ECO:0000313" key="13">
    <source>
        <dbReference type="Ensembl" id="ENSOMEP00000032608.1"/>
    </source>
</evidence>
<dbReference type="GO" id="GO:0046983">
    <property type="term" value="F:protein dimerization activity"/>
    <property type="evidence" value="ECO:0007669"/>
    <property type="project" value="InterPro"/>
</dbReference>
<dbReference type="GeneTree" id="ENSGT00940000159985"/>
<dbReference type="PROSITE" id="PS50888">
    <property type="entry name" value="BHLH"/>
    <property type="match status" value="1"/>
</dbReference>
<dbReference type="InterPro" id="IPR013767">
    <property type="entry name" value="PAS_fold"/>
</dbReference>
<feature type="domain" description="PAS" evidence="11">
    <location>
        <begin position="77"/>
        <end position="140"/>
    </location>
</feature>
<evidence type="ECO:0000256" key="1">
    <source>
        <dbReference type="ARBA" id="ARBA00004123"/>
    </source>
</evidence>
<name>A0A3B3DR56_ORYME</name>
<keyword evidence="6" id="KW-0805">Transcription regulation</keyword>
<feature type="region of interest" description="Disordered" evidence="10">
    <location>
        <begin position="571"/>
        <end position="596"/>
    </location>
</feature>
<evidence type="ECO:0000313" key="14">
    <source>
        <dbReference type="Proteomes" id="UP000261560"/>
    </source>
</evidence>
<dbReference type="InterPro" id="IPR035965">
    <property type="entry name" value="PAS-like_dom_sf"/>
</dbReference>
<dbReference type="PaxDb" id="30732-ENSOMEP00000032608"/>
<sequence>MKEKSKNAAKTRREKENGEFYELAKLLPLPAAITSQLDKASIIRLTSSYLKMRAIFPEGLGDGWGESSRSCSLDNMAKDLGAHLLQTLDGFVFVVASDGKIIYISETASVHLGLSQVELTGNSIFEYVHPSDHDEMTTVLCLGKPPRHHFSHEFEMERSFFLRMKCVLAKRNAGLTCGGYKVIHCSGYLKLRQYVMDMALYESCYQTVGLVAVGHSLPPSGITEIKLHSNMFMFRASLDLKLIFLDMKVAELTGYEPQDLIEKTLYHHVHTCDVFHLRYAHHLLLVKGQVTTKYYRLLSKHGGWVWVQSYATIVHNSRSSRPHCIVSVNYVLTDVECKELQLSRDQIRTCKYMYQTFSLEHQRQARAKAVKMKSRIRAAPYPEVRFLLERLTKTDQFYSLQRKEKSPCLMTSGVKRSSNLPPKAAQISYSPAYPLNLQYPYNHQRLDQHSQITYSTASSEFSQKIFSSLHESLGWNFNSYTHKGTPWIEQFLKVLLLQTTCFFFPGLELAAEQRYPLDCPGGRSHPTTTSSLKQEPCEAFKPPSKDPDGCYPHRSPSIKDRERLNQQIGHKTGFDPELGGDRTCRGSPQDGGRRLLNGVDHSQAAQIEQRRRLCMTEIPRSHQAVRYPPLTNNPHQFGAVAKQQEEEDGQTLTHAGDTGGPRAQSTSLNFQQTLGKQRSVKANAFNICSADGPGYHGKDTTSYRCHSARTRSSLEVHRETPHYSGTSVIITNER</sequence>
<evidence type="ECO:0000259" key="11">
    <source>
        <dbReference type="PROSITE" id="PS50112"/>
    </source>
</evidence>
<dbReference type="InterPro" id="IPR000014">
    <property type="entry name" value="PAS"/>
</dbReference>
<keyword evidence="3" id="KW-0677">Repeat</keyword>
<dbReference type="SMART" id="SM00086">
    <property type="entry name" value="PAC"/>
    <property type="match status" value="1"/>
</dbReference>
<dbReference type="GO" id="GO:0007399">
    <property type="term" value="P:nervous system development"/>
    <property type="evidence" value="ECO:0007669"/>
    <property type="project" value="UniProtKB-KW"/>
</dbReference>
<feature type="region of interest" description="Disordered" evidence="10">
    <location>
        <begin position="645"/>
        <end position="666"/>
    </location>
</feature>
<dbReference type="Gene3D" id="3.30.450.20">
    <property type="entry name" value="PAS domain"/>
    <property type="match status" value="2"/>
</dbReference>
<dbReference type="InterPro" id="IPR013655">
    <property type="entry name" value="PAS_fold_3"/>
</dbReference>
<dbReference type="PANTHER" id="PTHR23043">
    <property type="entry name" value="HYPOXIA-INDUCIBLE FACTOR 1 ALPHA"/>
    <property type="match status" value="1"/>
</dbReference>
<keyword evidence="8" id="KW-0804">Transcription</keyword>
<keyword evidence="14" id="KW-1185">Reference proteome</keyword>
<evidence type="ECO:0000256" key="5">
    <source>
        <dbReference type="ARBA" id="ARBA00022902"/>
    </source>
</evidence>
<dbReference type="Proteomes" id="UP000261560">
    <property type="component" value="Unplaced"/>
</dbReference>
<dbReference type="Gene3D" id="4.10.280.10">
    <property type="entry name" value="Helix-loop-helix DNA-binding domain"/>
    <property type="match status" value="1"/>
</dbReference>
<dbReference type="FunFam" id="3.30.450.20:FF:000047">
    <property type="entry name" value="SIM bHLH transcription factor 2"/>
    <property type="match status" value="1"/>
</dbReference>
<dbReference type="SMART" id="SM00091">
    <property type="entry name" value="PAS"/>
    <property type="match status" value="2"/>
</dbReference>
<dbReference type="SUPFAM" id="SSF47459">
    <property type="entry name" value="HLH, helix-loop-helix DNA-binding domain"/>
    <property type="match status" value="1"/>
</dbReference>
<evidence type="ECO:0000256" key="7">
    <source>
        <dbReference type="ARBA" id="ARBA00023125"/>
    </source>
</evidence>
<dbReference type="SMART" id="SM00353">
    <property type="entry name" value="HLH"/>
    <property type="match status" value="1"/>
</dbReference>
<keyword evidence="2" id="KW-0217">Developmental protein</keyword>
<dbReference type="CDD" id="cd00130">
    <property type="entry name" value="PAS"/>
    <property type="match status" value="2"/>
</dbReference>
<evidence type="ECO:0000256" key="2">
    <source>
        <dbReference type="ARBA" id="ARBA00022473"/>
    </source>
</evidence>
<dbReference type="SUPFAM" id="SSF55785">
    <property type="entry name" value="PYP-like sensor domain (PAS domain)"/>
    <property type="match status" value="2"/>
</dbReference>
<dbReference type="GO" id="GO:0000977">
    <property type="term" value="F:RNA polymerase II transcription regulatory region sequence-specific DNA binding"/>
    <property type="evidence" value="ECO:0007669"/>
    <property type="project" value="TreeGrafter"/>
</dbReference>
<dbReference type="AlphaFoldDB" id="A0A3B3DR56"/>
<dbReference type="InterPro" id="IPR011598">
    <property type="entry name" value="bHLH_dom"/>
</dbReference>
<dbReference type="InterPro" id="IPR001610">
    <property type="entry name" value="PAC"/>
</dbReference>
<dbReference type="Ensembl" id="ENSOMET00000024952.1">
    <property type="protein sequence ID" value="ENSOMEP00000032608.1"/>
    <property type="gene ID" value="ENSOMEG00000018130.1"/>
</dbReference>
<dbReference type="OMA" id="ANAFNIC"/>
<reference evidence="13" key="2">
    <citation type="submission" date="2025-09" db="UniProtKB">
        <authorList>
            <consortium name="Ensembl"/>
        </authorList>
    </citation>
    <scope>IDENTIFICATION</scope>
</reference>
<feature type="domain" description="PAS" evidence="11">
    <location>
        <begin position="233"/>
        <end position="288"/>
    </location>
</feature>
<keyword evidence="4" id="KW-0221">Differentiation</keyword>
<dbReference type="Pfam" id="PF23171">
    <property type="entry name" value="bHLH_HIF1A"/>
    <property type="match status" value="1"/>
</dbReference>
<evidence type="ECO:0008006" key="15">
    <source>
        <dbReference type="Google" id="ProtNLM"/>
    </source>
</evidence>
<protein>
    <recommendedName>
        <fullName evidence="15">SIM bHLH transcription factor 2</fullName>
    </recommendedName>
</protein>
<feature type="domain" description="BHLH" evidence="12">
    <location>
        <begin position="1"/>
        <end position="53"/>
    </location>
</feature>
<proteinExistence type="predicted"/>
<dbReference type="FunFam" id="3.30.450.20:FF:000017">
    <property type="entry name" value="SIM bHLH transcription factor 2"/>
    <property type="match status" value="1"/>
</dbReference>
<dbReference type="InterPro" id="IPR036638">
    <property type="entry name" value="HLH_DNA-bd_sf"/>
</dbReference>
<dbReference type="FunFam" id="4.10.280.10:FF:000007">
    <property type="entry name" value="single-minded homolog 1 isoform X1"/>
    <property type="match status" value="1"/>
</dbReference>
<dbReference type="Pfam" id="PF00989">
    <property type="entry name" value="PAS"/>
    <property type="match status" value="1"/>
</dbReference>
<comment type="subcellular location">
    <subcellularLocation>
        <location evidence="1">Nucleus</location>
    </subcellularLocation>
</comment>
<evidence type="ECO:0000256" key="8">
    <source>
        <dbReference type="ARBA" id="ARBA00023163"/>
    </source>
</evidence>
<accession>A0A3B3DR56</accession>
<evidence type="ECO:0000256" key="4">
    <source>
        <dbReference type="ARBA" id="ARBA00022782"/>
    </source>
</evidence>
<evidence type="ECO:0000259" key="12">
    <source>
        <dbReference type="PROSITE" id="PS50888"/>
    </source>
</evidence>
<reference evidence="13" key="1">
    <citation type="submission" date="2025-08" db="UniProtKB">
        <authorList>
            <consortium name="Ensembl"/>
        </authorList>
    </citation>
    <scope>IDENTIFICATION</scope>
</reference>
<evidence type="ECO:0000256" key="3">
    <source>
        <dbReference type="ARBA" id="ARBA00022737"/>
    </source>
</evidence>
<evidence type="ECO:0000256" key="9">
    <source>
        <dbReference type="ARBA" id="ARBA00023242"/>
    </source>
</evidence>
<evidence type="ECO:0000256" key="6">
    <source>
        <dbReference type="ARBA" id="ARBA00023015"/>
    </source>
</evidence>
<keyword evidence="7" id="KW-0238">DNA-binding</keyword>
<dbReference type="GO" id="GO:0030154">
    <property type="term" value="P:cell differentiation"/>
    <property type="evidence" value="ECO:0007669"/>
    <property type="project" value="UniProtKB-KW"/>
</dbReference>
<dbReference type="GO" id="GO:0005634">
    <property type="term" value="C:nucleus"/>
    <property type="evidence" value="ECO:0007669"/>
    <property type="project" value="UniProtKB-SubCell"/>
</dbReference>
<feature type="compositionally biased region" description="Basic and acidic residues" evidence="10">
    <location>
        <begin position="535"/>
        <end position="548"/>
    </location>
</feature>
<dbReference type="Pfam" id="PF08447">
    <property type="entry name" value="PAS_3"/>
    <property type="match status" value="1"/>
</dbReference>
<dbReference type="GO" id="GO:0000981">
    <property type="term" value="F:DNA-binding transcription factor activity, RNA polymerase II-specific"/>
    <property type="evidence" value="ECO:0007669"/>
    <property type="project" value="TreeGrafter"/>
</dbReference>
<evidence type="ECO:0000256" key="10">
    <source>
        <dbReference type="SAM" id="MobiDB-lite"/>
    </source>
</evidence>
<dbReference type="PROSITE" id="PS50112">
    <property type="entry name" value="PAS"/>
    <property type="match status" value="2"/>
</dbReference>
<dbReference type="PANTHER" id="PTHR23043:SF19">
    <property type="entry name" value="SINGLE-MINDED HOMOLOG 2"/>
    <property type="match status" value="1"/>
</dbReference>
<keyword evidence="5" id="KW-0524">Neurogenesis</keyword>